<feature type="region of interest" description="Disordered" evidence="1">
    <location>
        <begin position="136"/>
        <end position="156"/>
    </location>
</feature>
<proteinExistence type="predicted"/>
<name>A0A0U1LLT2_TALIS</name>
<evidence type="ECO:0000256" key="1">
    <source>
        <dbReference type="SAM" id="MobiDB-lite"/>
    </source>
</evidence>
<organism evidence="2 3">
    <name type="scientific">Talaromyces islandicus</name>
    <name type="common">Penicillium islandicum</name>
    <dbReference type="NCBI Taxonomy" id="28573"/>
    <lineage>
        <taxon>Eukaryota</taxon>
        <taxon>Fungi</taxon>
        <taxon>Dikarya</taxon>
        <taxon>Ascomycota</taxon>
        <taxon>Pezizomycotina</taxon>
        <taxon>Eurotiomycetes</taxon>
        <taxon>Eurotiomycetidae</taxon>
        <taxon>Eurotiales</taxon>
        <taxon>Trichocomaceae</taxon>
        <taxon>Talaromyces</taxon>
        <taxon>Talaromyces sect. Islandici</taxon>
    </lineage>
</organism>
<protein>
    <submittedName>
        <fullName evidence="2">Uncharacterized protein</fullName>
    </submittedName>
</protein>
<dbReference type="Proteomes" id="UP000054383">
    <property type="component" value="Unassembled WGS sequence"/>
</dbReference>
<evidence type="ECO:0000313" key="3">
    <source>
        <dbReference type="Proteomes" id="UP000054383"/>
    </source>
</evidence>
<accession>A0A0U1LLT2</accession>
<keyword evidence="3" id="KW-1185">Reference proteome</keyword>
<sequence length="156" mass="17940">MITVHTLFGSFQRISNLPILVTLVQRYRQWHSYNFLEDLNFRSTVAFGTSNNRAFLRRLQYPFQFCTKLTISEKMLSQIEKELVQRGPVQKAVTIQQVAKFATILFPPCWVGLAEKVRWVHEMGLMDLKGIRKAPWEPDDRGQSNARNGPGSGIKG</sequence>
<dbReference type="AlphaFoldDB" id="A0A0U1LLT2"/>
<reference evidence="2 3" key="1">
    <citation type="submission" date="2015-04" db="EMBL/GenBank/DDBJ databases">
        <authorList>
            <person name="Syromyatnikov M.Y."/>
            <person name="Popov V.N."/>
        </authorList>
    </citation>
    <scope>NUCLEOTIDE SEQUENCE [LARGE SCALE GENOMIC DNA]</scope>
    <source>
        <strain evidence="2">WF-38-12</strain>
    </source>
</reference>
<gene>
    <name evidence="2" type="ORF">PISL3812_01128</name>
</gene>
<evidence type="ECO:0000313" key="2">
    <source>
        <dbReference type="EMBL" id="CRG83772.1"/>
    </source>
</evidence>
<dbReference type="EMBL" id="CVMT01000001">
    <property type="protein sequence ID" value="CRG83772.1"/>
    <property type="molecule type" value="Genomic_DNA"/>
</dbReference>